<feature type="chain" id="PRO_5043375016" description="CARDB domain-containing protein" evidence="2">
    <location>
        <begin position="28"/>
        <end position="634"/>
    </location>
</feature>
<dbReference type="AlphaFoldDB" id="A0AAW5F4D9"/>
<comment type="caution">
    <text evidence="4">The sequence shown here is derived from an EMBL/GenBank/DDBJ whole genome shotgun (WGS) entry which is preliminary data.</text>
</comment>
<evidence type="ECO:0000313" key="4">
    <source>
        <dbReference type="EMBL" id="MCK0086259.1"/>
    </source>
</evidence>
<evidence type="ECO:0000256" key="2">
    <source>
        <dbReference type="SAM" id="SignalP"/>
    </source>
</evidence>
<dbReference type="RefSeq" id="WP_004462006.1">
    <property type="nucleotide sequence ID" value="NZ_BAABZD010000016.1"/>
</dbReference>
<accession>A0AAW5F4D9</accession>
<evidence type="ECO:0000259" key="3">
    <source>
        <dbReference type="Pfam" id="PF07705"/>
    </source>
</evidence>
<keyword evidence="1" id="KW-0472">Membrane</keyword>
<gene>
    <name evidence="4" type="ORF">K5I21_10340</name>
</gene>
<proteinExistence type="predicted"/>
<feature type="domain" description="CARDB" evidence="3">
    <location>
        <begin position="458"/>
        <end position="542"/>
    </location>
</feature>
<organism evidence="4 5">
    <name type="scientific">Clostridium symbiosum</name>
    <name type="common">Bacteroides symbiosus</name>
    <dbReference type="NCBI Taxonomy" id="1512"/>
    <lineage>
        <taxon>Bacteria</taxon>
        <taxon>Bacillati</taxon>
        <taxon>Bacillota</taxon>
        <taxon>Clostridia</taxon>
        <taxon>Lachnospirales</taxon>
        <taxon>Lachnospiraceae</taxon>
        <taxon>Otoolea</taxon>
    </lineage>
</organism>
<dbReference type="EMBL" id="JAINVB010000001">
    <property type="protein sequence ID" value="MCK0086259.1"/>
    <property type="molecule type" value="Genomic_DNA"/>
</dbReference>
<dbReference type="Proteomes" id="UP001203136">
    <property type="component" value="Unassembled WGS sequence"/>
</dbReference>
<keyword evidence="1" id="KW-0812">Transmembrane</keyword>
<feature type="signal peptide" evidence="2">
    <location>
        <begin position="1"/>
        <end position="27"/>
    </location>
</feature>
<protein>
    <recommendedName>
        <fullName evidence="3">CARDB domain-containing protein</fullName>
    </recommendedName>
</protein>
<dbReference type="Pfam" id="PF07705">
    <property type="entry name" value="CARDB"/>
    <property type="match status" value="1"/>
</dbReference>
<feature type="transmembrane region" description="Helical" evidence="1">
    <location>
        <begin position="598"/>
        <end position="617"/>
    </location>
</feature>
<keyword evidence="2" id="KW-0732">Signal</keyword>
<name>A0AAW5F4D9_CLOSY</name>
<sequence>MKKWKKLLVFLLAIMITVGCFPASVMAGDMIDFESYGDGSAFTNQDHIEVKKISTGKTGQKMTVSFVIVNDNTSTDMNNVKVQLVNESIFKEIFEIEDEDDEEETKSSSSRVPKYPFEYTSDIAKEKEFGTIKAGTKKSVSMSYKVKRNLSEGYYPAVFKLSYGDRGYYCYVGVNIWVTTSSSSTEDDDNNKTDYDFSIGDGQFTPFAAYNQVMNFGVNLTNTGLKKVYDVRVEMQLDADVTKFPFNINEGNYSRKMGDMEPGQMVTVPYSMAVRENVKSGFFPIHYLVSYREEENGDFSEPVDLIYYVRVQGKDEDELSSDAGDSDRTKARIIVDSFSTVPEEVYAGQPFELRVRMKNASSNVTSSNIMFTFASEESADKSPVFTSDSGSTSMVVNQLGPGATTDLSMVFKSSPTAEQKSYTMTIVEQYDSPEFKNAKEEVKISIPVKQVPRLNTGTIEVMPDSISVGSETNVMFGINNTGKVLLYNVMVRFEADSIQTTDAYVGNIKPGETGNLDTMVSGVAPTEDDGKVKIIITYEDENGLTTEVEKEMLLFVNEPIDELGGMEAGNMGVDGMGGGSGMNGADGEQTFFNRYKKVIFPAAALFIIITGTTVIVIRKKKKAAQEEGMDDEIL</sequence>
<reference evidence="4" key="1">
    <citation type="journal article" date="2022" name="Cell Host Microbe">
        <title>Colonization of the live biotherapeutic product VE303 and modulation of the microbiota and metabolites in healthy volunteers.</title>
        <authorList>
            <person name="Dsouza M."/>
            <person name="Menon R."/>
            <person name="Crossette E."/>
            <person name="Bhattarai S.K."/>
            <person name="Schneider J."/>
            <person name="Kim Y.G."/>
            <person name="Reddy S."/>
            <person name="Caballero S."/>
            <person name="Felix C."/>
            <person name="Cornacchione L."/>
            <person name="Hendrickson J."/>
            <person name="Watson A.R."/>
            <person name="Minot S.S."/>
            <person name="Greenfield N."/>
            <person name="Schopf L."/>
            <person name="Szabady R."/>
            <person name="Patarroyo J."/>
            <person name="Smith W."/>
            <person name="Harrison P."/>
            <person name="Kuijper E.J."/>
            <person name="Kelly C.P."/>
            <person name="Olle B."/>
            <person name="Bobilev D."/>
            <person name="Silber J.L."/>
            <person name="Bucci V."/>
            <person name="Roberts B."/>
            <person name="Faith J."/>
            <person name="Norman J.M."/>
        </authorList>
    </citation>
    <scope>NUCLEOTIDE SEQUENCE</scope>
    <source>
        <strain evidence="4">VE303-04</strain>
    </source>
</reference>
<evidence type="ECO:0000313" key="5">
    <source>
        <dbReference type="Proteomes" id="UP001203136"/>
    </source>
</evidence>
<dbReference type="PANTHER" id="PTHR35902">
    <property type="entry name" value="S-LAYER DOMAIN-LIKE PROTEIN-RELATED"/>
    <property type="match status" value="1"/>
</dbReference>
<dbReference type="InterPro" id="IPR011635">
    <property type="entry name" value="CARDB"/>
</dbReference>
<dbReference type="PROSITE" id="PS51257">
    <property type="entry name" value="PROKAR_LIPOPROTEIN"/>
    <property type="match status" value="1"/>
</dbReference>
<evidence type="ECO:0000256" key="1">
    <source>
        <dbReference type="SAM" id="Phobius"/>
    </source>
</evidence>
<keyword evidence="1" id="KW-1133">Transmembrane helix</keyword>